<keyword evidence="4 7" id="KW-0067">ATP-binding</keyword>
<dbReference type="Proteomes" id="UP000307768">
    <property type="component" value="Unassembled WGS sequence"/>
</dbReference>
<dbReference type="PROSITE" id="PS50893">
    <property type="entry name" value="ABC_TRANSPORTER_2"/>
    <property type="match status" value="1"/>
</dbReference>
<gene>
    <name evidence="7" type="ORF">FE697_015805</name>
</gene>
<dbReference type="PANTHER" id="PTHR42734:SF5">
    <property type="entry name" value="IRON TRANSPORT SYSTEM ATP-BINDING PROTEIN HI_0361-RELATED"/>
    <property type="match status" value="1"/>
</dbReference>
<evidence type="ECO:0000313" key="8">
    <source>
        <dbReference type="Proteomes" id="UP000307768"/>
    </source>
</evidence>
<evidence type="ECO:0000256" key="4">
    <source>
        <dbReference type="ARBA" id="ARBA00022840"/>
    </source>
</evidence>
<dbReference type="InterPro" id="IPR017871">
    <property type="entry name" value="ABC_transporter-like_CS"/>
</dbReference>
<feature type="domain" description="ABC transporter" evidence="6">
    <location>
        <begin position="20"/>
        <end position="254"/>
    </location>
</feature>
<sequence>MTRSASTRSASARSTGADPLVVDDVHVALGGREVVRGVSLAVHPSEFVVLLGSNGSGKTTLMRAAMGVIPIAAGQVRLFGTPLRRFRDRQRIGYVPQRSTAAAGVPSTVREVVMSGRLSRRPHAGRSSRDDRSAVAEAIALVDLEDYATQPAAELSGGQQQRVMLARGLASRPDLLVLDEPTAGVDARSQVALAELFGRLLGEGRAIFMVAHELGPFEPMIDRAVVLRSGKVSYDGPCTGGDLAAASEPHNQHHPHLVEPGPHVGIDGTGAWGA</sequence>
<reference evidence="7 8" key="1">
    <citation type="submission" date="2019-09" db="EMBL/GenBank/DDBJ databases">
        <title>Mumia zhuanghuii sp. nov. isolated from the intestinal contents of plateau pika (Ochotona curzoniae) in the Qinghai-Tibet plateau of China.</title>
        <authorList>
            <person name="Tian Z."/>
        </authorList>
    </citation>
    <scope>NUCLEOTIDE SEQUENCE [LARGE SCALE GENOMIC DNA]</scope>
    <source>
        <strain evidence="8">350</strain>
    </source>
</reference>
<dbReference type="RefSeq" id="WP_149770598.1">
    <property type="nucleotide sequence ID" value="NZ_VDFQ02000005.1"/>
</dbReference>
<dbReference type="GO" id="GO:0005524">
    <property type="term" value="F:ATP binding"/>
    <property type="evidence" value="ECO:0007669"/>
    <property type="project" value="UniProtKB-KW"/>
</dbReference>
<dbReference type="InterPro" id="IPR050153">
    <property type="entry name" value="Metal_Ion_Import_ABC"/>
</dbReference>
<keyword evidence="3" id="KW-0547">Nucleotide-binding</keyword>
<keyword evidence="2" id="KW-0813">Transport</keyword>
<dbReference type="Pfam" id="PF00005">
    <property type="entry name" value="ABC_tran"/>
    <property type="match status" value="1"/>
</dbReference>
<dbReference type="OrthoDB" id="5296765at2"/>
<feature type="region of interest" description="Disordered" evidence="5">
    <location>
        <begin position="248"/>
        <end position="274"/>
    </location>
</feature>
<evidence type="ECO:0000256" key="1">
    <source>
        <dbReference type="ARBA" id="ARBA00005417"/>
    </source>
</evidence>
<evidence type="ECO:0000256" key="5">
    <source>
        <dbReference type="SAM" id="MobiDB-lite"/>
    </source>
</evidence>
<evidence type="ECO:0000259" key="6">
    <source>
        <dbReference type="PROSITE" id="PS50893"/>
    </source>
</evidence>
<dbReference type="Gene3D" id="3.40.50.300">
    <property type="entry name" value="P-loop containing nucleotide triphosphate hydrolases"/>
    <property type="match status" value="1"/>
</dbReference>
<dbReference type="EMBL" id="VDFQ02000005">
    <property type="protein sequence ID" value="KAA1420429.1"/>
    <property type="molecule type" value="Genomic_DNA"/>
</dbReference>
<dbReference type="CDD" id="cd03235">
    <property type="entry name" value="ABC_Metallic_Cations"/>
    <property type="match status" value="1"/>
</dbReference>
<dbReference type="AlphaFoldDB" id="A0A5Q6RQY1"/>
<organism evidence="7 8">
    <name type="scientific">Mumia zhuanghuii</name>
    <dbReference type="NCBI Taxonomy" id="2585211"/>
    <lineage>
        <taxon>Bacteria</taxon>
        <taxon>Bacillati</taxon>
        <taxon>Actinomycetota</taxon>
        <taxon>Actinomycetes</taxon>
        <taxon>Propionibacteriales</taxon>
        <taxon>Nocardioidaceae</taxon>
        <taxon>Mumia</taxon>
    </lineage>
</organism>
<evidence type="ECO:0000256" key="2">
    <source>
        <dbReference type="ARBA" id="ARBA00022448"/>
    </source>
</evidence>
<dbReference type="PANTHER" id="PTHR42734">
    <property type="entry name" value="METAL TRANSPORT SYSTEM ATP-BINDING PROTEIN TM_0124-RELATED"/>
    <property type="match status" value="1"/>
</dbReference>
<proteinExistence type="inferred from homology"/>
<comment type="caution">
    <text evidence="7">The sequence shown here is derived from an EMBL/GenBank/DDBJ whole genome shotgun (WGS) entry which is preliminary data.</text>
</comment>
<evidence type="ECO:0000313" key="7">
    <source>
        <dbReference type="EMBL" id="KAA1420429.1"/>
    </source>
</evidence>
<protein>
    <submittedName>
        <fullName evidence="7">Metal ABC transporter ATP-binding protein</fullName>
    </submittedName>
</protein>
<dbReference type="SUPFAM" id="SSF52540">
    <property type="entry name" value="P-loop containing nucleoside triphosphate hydrolases"/>
    <property type="match status" value="1"/>
</dbReference>
<dbReference type="PROSITE" id="PS00211">
    <property type="entry name" value="ABC_TRANSPORTER_1"/>
    <property type="match status" value="1"/>
</dbReference>
<dbReference type="SMART" id="SM00382">
    <property type="entry name" value="AAA"/>
    <property type="match status" value="1"/>
</dbReference>
<accession>A0A5Q6RQY1</accession>
<dbReference type="InterPro" id="IPR003593">
    <property type="entry name" value="AAA+_ATPase"/>
</dbReference>
<comment type="similarity">
    <text evidence="1">Belongs to the ABC transporter superfamily.</text>
</comment>
<evidence type="ECO:0000256" key="3">
    <source>
        <dbReference type="ARBA" id="ARBA00022741"/>
    </source>
</evidence>
<dbReference type="InterPro" id="IPR027417">
    <property type="entry name" value="P-loop_NTPase"/>
</dbReference>
<dbReference type="InterPro" id="IPR003439">
    <property type="entry name" value="ABC_transporter-like_ATP-bd"/>
</dbReference>
<name>A0A5Q6RQY1_9ACTN</name>
<dbReference type="GO" id="GO:0016887">
    <property type="term" value="F:ATP hydrolysis activity"/>
    <property type="evidence" value="ECO:0007669"/>
    <property type="project" value="InterPro"/>
</dbReference>